<comment type="cofactor">
    <cofactor evidence="1">
        <name>a divalent metal cation</name>
        <dbReference type="ChEBI" id="CHEBI:60240"/>
    </cofactor>
</comment>
<sequence length="163" mass="18717">MPMLAMGMIKPPNNFNDVAPHIRQNPKYWPYFKDCIGAIDSTHVRALLSPKEQIPYIGRKNYPTQNIMAACGFDMRFTFVWPGWEGTAHDTHIFLAALRNPDLKSPKPPGDKYYLVDVGYPNMKGFLALIKEKDIIFHIFVVVVNQEVVEKYSTKPIHHCEVL</sequence>
<evidence type="ECO:0000259" key="8">
    <source>
        <dbReference type="Pfam" id="PF13359"/>
    </source>
</evidence>
<dbReference type="GO" id="GO:0016787">
    <property type="term" value="F:hydrolase activity"/>
    <property type="evidence" value="ECO:0007669"/>
    <property type="project" value="UniProtKB-KW"/>
</dbReference>
<comment type="subcellular location">
    <subcellularLocation>
        <location evidence="2">Nucleus</location>
    </subcellularLocation>
</comment>
<dbReference type="AlphaFoldDB" id="A0AAP0WPD6"/>
<keyword evidence="5" id="KW-0479">Metal-binding</keyword>
<dbReference type="PANTHER" id="PTHR22930:SF221">
    <property type="entry name" value="NUCLEASE HARBI1"/>
    <property type="match status" value="1"/>
</dbReference>
<dbReference type="InterPro" id="IPR045249">
    <property type="entry name" value="HARBI1-like"/>
</dbReference>
<evidence type="ECO:0000256" key="7">
    <source>
        <dbReference type="ARBA" id="ARBA00023242"/>
    </source>
</evidence>
<dbReference type="EMBL" id="JBBPBK010000012">
    <property type="protein sequence ID" value="KAK9274075.1"/>
    <property type="molecule type" value="Genomic_DNA"/>
</dbReference>
<dbReference type="InterPro" id="IPR027806">
    <property type="entry name" value="HARBI1_dom"/>
</dbReference>
<evidence type="ECO:0000256" key="2">
    <source>
        <dbReference type="ARBA" id="ARBA00004123"/>
    </source>
</evidence>
<accession>A0AAP0WPD6</accession>
<evidence type="ECO:0000256" key="3">
    <source>
        <dbReference type="ARBA" id="ARBA00006958"/>
    </source>
</evidence>
<proteinExistence type="inferred from homology"/>
<evidence type="ECO:0000256" key="6">
    <source>
        <dbReference type="ARBA" id="ARBA00022801"/>
    </source>
</evidence>
<gene>
    <name evidence="9" type="ORF">L1049_018889</name>
</gene>
<organism evidence="9 10">
    <name type="scientific">Liquidambar formosana</name>
    <name type="common">Formosan gum</name>
    <dbReference type="NCBI Taxonomy" id="63359"/>
    <lineage>
        <taxon>Eukaryota</taxon>
        <taxon>Viridiplantae</taxon>
        <taxon>Streptophyta</taxon>
        <taxon>Embryophyta</taxon>
        <taxon>Tracheophyta</taxon>
        <taxon>Spermatophyta</taxon>
        <taxon>Magnoliopsida</taxon>
        <taxon>eudicotyledons</taxon>
        <taxon>Gunneridae</taxon>
        <taxon>Pentapetalae</taxon>
        <taxon>Saxifragales</taxon>
        <taxon>Altingiaceae</taxon>
        <taxon>Liquidambar</taxon>
    </lineage>
</organism>
<dbReference type="GO" id="GO:0005634">
    <property type="term" value="C:nucleus"/>
    <property type="evidence" value="ECO:0007669"/>
    <property type="project" value="UniProtKB-SubCell"/>
</dbReference>
<dbReference type="PANTHER" id="PTHR22930">
    <property type="match status" value="1"/>
</dbReference>
<comment type="caution">
    <text evidence="9">The sequence shown here is derived from an EMBL/GenBank/DDBJ whole genome shotgun (WGS) entry which is preliminary data.</text>
</comment>
<keyword evidence="10" id="KW-1185">Reference proteome</keyword>
<dbReference type="Pfam" id="PF13359">
    <property type="entry name" value="DDE_Tnp_4"/>
    <property type="match status" value="1"/>
</dbReference>
<reference evidence="9 10" key="1">
    <citation type="journal article" date="2024" name="Plant J.">
        <title>Genome sequences and population genomics reveal climatic adaptation and genomic divergence between two closely related sweetgum species.</title>
        <authorList>
            <person name="Xu W.Q."/>
            <person name="Ren C.Q."/>
            <person name="Zhang X.Y."/>
            <person name="Comes H.P."/>
            <person name="Liu X.H."/>
            <person name="Li Y.G."/>
            <person name="Kettle C.J."/>
            <person name="Jalonen R."/>
            <person name="Gaisberger H."/>
            <person name="Ma Y.Z."/>
            <person name="Qiu Y.X."/>
        </authorList>
    </citation>
    <scope>NUCLEOTIDE SEQUENCE [LARGE SCALE GENOMIC DNA]</scope>
    <source>
        <strain evidence="9">Hangzhou</strain>
    </source>
</reference>
<evidence type="ECO:0000313" key="10">
    <source>
        <dbReference type="Proteomes" id="UP001415857"/>
    </source>
</evidence>
<keyword evidence="4" id="KW-0540">Nuclease</keyword>
<evidence type="ECO:0000313" key="9">
    <source>
        <dbReference type="EMBL" id="KAK9274075.1"/>
    </source>
</evidence>
<dbReference type="GO" id="GO:0004518">
    <property type="term" value="F:nuclease activity"/>
    <property type="evidence" value="ECO:0007669"/>
    <property type="project" value="UniProtKB-KW"/>
</dbReference>
<name>A0AAP0WPD6_LIQFO</name>
<dbReference type="GO" id="GO:0046872">
    <property type="term" value="F:metal ion binding"/>
    <property type="evidence" value="ECO:0007669"/>
    <property type="project" value="UniProtKB-KW"/>
</dbReference>
<evidence type="ECO:0000256" key="1">
    <source>
        <dbReference type="ARBA" id="ARBA00001968"/>
    </source>
</evidence>
<comment type="similarity">
    <text evidence="3">Belongs to the HARBI1 family.</text>
</comment>
<dbReference type="Proteomes" id="UP001415857">
    <property type="component" value="Unassembled WGS sequence"/>
</dbReference>
<evidence type="ECO:0000256" key="5">
    <source>
        <dbReference type="ARBA" id="ARBA00022723"/>
    </source>
</evidence>
<feature type="domain" description="DDE Tnp4" evidence="8">
    <location>
        <begin position="39"/>
        <end position="129"/>
    </location>
</feature>
<keyword evidence="7" id="KW-0539">Nucleus</keyword>
<evidence type="ECO:0000256" key="4">
    <source>
        <dbReference type="ARBA" id="ARBA00022722"/>
    </source>
</evidence>
<keyword evidence="6" id="KW-0378">Hydrolase</keyword>
<protein>
    <recommendedName>
        <fullName evidence="8">DDE Tnp4 domain-containing protein</fullName>
    </recommendedName>
</protein>